<evidence type="ECO:0000313" key="2">
    <source>
        <dbReference type="Proteomes" id="UP000015105"/>
    </source>
</evidence>
<reference evidence="2" key="2">
    <citation type="journal article" date="2017" name="Nat. Plants">
        <title>The Aegilops tauschii genome reveals multiple impacts of transposons.</title>
        <authorList>
            <person name="Zhao G."/>
            <person name="Zou C."/>
            <person name="Li K."/>
            <person name="Wang K."/>
            <person name="Li T."/>
            <person name="Gao L."/>
            <person name="Zhang X."/>
            <person name="Wang H."/>
            <person name="Yang Z."/>
            <person name="Liu X."/>
            <person name="Jiang W."/>
            <person name="Mao L."/>
            <person name="Kong X."/>
            <person name="Jiao Y."/>
            <person name="Jia J."/>
        </authorList>
    </citation>
    <scope>NUCLEOTIDE SEQUENCE [LARGE SCALE GENOMIC DNA]</scope>
    <source>
        <strain evidence="2">cv. AL8/78</strain>
    </source>
</reference>
<sequence length="166" mass="17339">MAAGPPDSISSRMGLREGSSFMRATRASSCSFWAGLVRPPRTEDMAGSCISALPSRSAMATNCGFCISCCIVDTYFCGSSAAATSCGDRAVADDAGAGATVFCSCSAISLNDGSLAICSAISLMLGSYSARHATKFRIQVSSVKSKQINNRFKFAYINLPKKSHTI</sequence>
<accession>A0A453MJE9</accession>
<reference evidence="1" key="4">
    <citation type="submission" date="2019-03" db="UniProtKB">
        <authorList>
            <consortium name="EnsemblPlants"/>
        </authorList>
    </citation>
    <scope>IDENTIFICATION</scope>
</reference>
<protein>
    <submittedName>
        <fullName evidence="1">Uncharacterized protein</fullName>
    </submittedName>
</protein>
<organism evidence="1 2">
    <name type="scientific">Aegilops tauschii subsp. strangulata</name>
    <name type="common">Goatgrass</name>
    <dbReference type="NCBI Taxonomy" id="200361"/>
    <lineage>
        <taxon>Eukaryota</taxon>
        <taxon>Viridiplantae</taxon>
        <taxon>Streptophyta</taxon>
        <taxon>Embryophyta</taxon>
        <taxon>Tracheophyta</taxon>
        <taxon>Spermatophyta</taxon>
        <taxon>Magnoliopsida</taxon>
        <taxon>Liliopsida</taxon>
        <taxon>Poales</taxon>
        <taxon>Poaceae</taxon>
        <taxon>BOP clade</taxon>
        <taxon>Pooideae</taxon>
        <taxon>Triticodae</taxon>
        <taxon>Triticeae</taxon>
        <taxon>Triticinae</taxon>
        <taxon>Aegilops</taxon>
    </lineage>
</organism>
<reference evidence="1" key="3">
    <citation type="journal article" date="2017" name="Nature">
        <title>Genome sequence of the progenitor of the wheat D genome Aegilops tauschii.</title>
        <authorList>
            <person name="Luo M.C."/>
            <person name="Gu Y.Q."/>
            <person name="Puiu D."/>
            <person name="Wang H."/>
            <person name="Twardziok S.O."/>
            <person name="Deal K.R."/>
            <person name="Huo N."/>
            <person name="Zhu T."/>
            <person name="Wang L."/>
            <person name="Wang Y."/>
            <person name="McGuire P.E."/>
            <person name="Liu S."/>
            <person name="Long H."/>
            <person name="Ramasamy R.K."/>
            <person name="Rodriguez J.C."/>
            <person name="Van S.L."/>
            <person name="Yuan L."/>
            <person name="Wang Z."/>
            <person name="Xia Z."/>
            <person name="Xiao L."/>
            <person name="Anderson O.D."/>
            <person name="Ouyang S."/>
            <person name="Liang Y."/>
            <person name="Zimin A.V."/>
            <person name="Pertea G."/>
            <person name="Qi P."/>
            <person name="Bennetzen J.L."/>
            <person name="Dai X."/>
            <person name="Dawson M.W."/>
            <person name="Muller H.G."/>
            <person name="Kugler K."/>
            <person name="Rivarola-Duarte L."/>
            <person name="Spannagl M."/>
            <person name="Mayer K.F.X."/>
            <person name="Lu F.H."/>
            <person name="Bevan M.W."/>
            <person name="Leroy P."/>
            <person name="Li P."/>
            <person name="You F.M."/>
            <person name="Sun Q."/>
            <person name="Liu Z."/>
            <person name="Lyons E."/>
            <person name="Wicker T."/>
            <person name="Salzberg S.L."/>
            <person name="Devos K.M."/>
            <person name="Dvorak J."/>
        </authorList>
    </citation>
    <scope>NUCLEOTIDE SEQUENCE [LARGE SCALE GENOMIC DNA]</scope>
    <source>
        <strain evidence="1">cv. AL8/78</strain>
    </source>
</reference>
<dbReference type="Gramene" id="AET5Gv21209200.1">
    <property type="protein sequence ID" value="AET5Gv21209200.1"/>
    <property type="gene ID" value="AET5Gv21209200"/>
</dbReference>
<evidence type="ECO:0000313" key="1">
    <source>
        <dbReference type="EnsemblPlants" id="AET5Gv21209200.1"/>
    </source>
</evidence>
<reference evidence="1" key="5">
    <citation type="journal article" date="2021" name="G3 (Bethesda)">
        <title>Aegilops tauschii genome assembly Aet v5.0 features greater sequence contiguity and improved annotation.</title>
        <authorList>
            <person name="Wang L."/>
            <person name="Zhu T."/>
            <person name="Rodriguez J.C."/>
            <person name="Deal K.R."/>
            <person name="Dubcovsky J."/>
            <person name="McGuire P.E."/>
            <person name="Lux T."/>
            <person name="Spannagl M."/>
            <person name="Mayer K.F.X."/>
            <person name="Baldrich P."/>
            <person name="Meyers B.C."/>
            <person name="Huo N."/>
            <person name="Gu Y.Q."/>
            <person name="Zhou H."/>
            <person name="Devos K.M."/>
            <person name="Bennetzen J.L."/>
            <person name="Unver T."/>
            <person name="Budak H."/>
            <person name="Gulick P.J."/>
            <person name="Galiba G."/>
            <person name="Kalapos B."/>
            <person name="Nelson D.R."/>
            <person name="Li P."/>
            <person name="You F.M."/>
            <person name="Luo M.C."/>
            <person name="Dvorak J."/>
        </authorList>
    </citation>
    <scope>NUCLEOTIDE SEQUENCE [LARGE SCALE GENOMIC DNA]</scope>
    <source>
        <strain evidence="1">cv. AL8/78</strain>
    </source>
</reference>
<proteinExistence type="predicted"/>
<keyword evidence="2" id="KW-1185">Reference proteome</keyword>
<name>A0A453MJE9_AEGTS</name>
<reference evidence="2" key="1">
    <citation type="journal article" date="2014" name="Science">
        <title>Ancient hybridizations among the ancestral genomes of bread wheat.</title>
        <authorList>
            <consortium name="International Wheat Genome Sequencing Consortium,"/>
            <person name="Marcussen T."/>
            <person name="Sandve S.R."/>
            <person name="Heier L."/>
            <person name="Spannagl M."/>
            <person name="Pfeifer M."/>
            <person name="Jakobsen K.S."/>
            <person name="Wulff B.B."/>
            <person name="Steuernagel B."/>
            <person name="Mayer K.F."/>
            <person name="Olsen O.A."/>
        </authorList>
    </citation>
    <scope>NUCLEOTIDE SEQUENCE [LARGE SCALE GENOMIC DNA]</scope>
    <source>
        <strain evidence="2">cv. AL8/78</strain>
    </source>
</reference>
<dbReference type="Proteomes" id="UP000015105">
    <property type="component" value="Chromosome 5D"/>
</dbReference>
<dbReference type="EnsemblPlants" id="AET5Gv21209200.1">
    <property type="protein sequence ID" value="AET5Gv21209200.1"/>
    <property type="gene ID" value="AET5Gv21209200"/>
</dbReference>
<dbReference type="AlphaFoldDB" id="A0A453MJE9"/>